<comment type="similarity">
    <text evidence="5">Belongs to the QueA family.</text>
</comment>
<keyword evidence="3 5" id="KW-0949">S-adenosyl-L-methionine</keyword>
<comment type="catalytic activity">
    <reaction evidence="5">
        <text>7-aminomethyl-7-carbaguanosine(34) in tRNA + S-adenosyl-L-methionine = epoxyqueuosine(34) in tRNA + adenine + L-methionine + 2 H(+)</text>
        <dbReference type="Rhea" id="RHEA:32155"/>
        <dbReference type="Rhea" id="RHEA-COMP:10342"/>
        <dbReference type="Rhea" id="RHEA-COMP:18582"/>
        <dbReference type="ChEBI" id="CHEBI:15378"/>
        <dbReference type="ChEBI" id="CHEBI:16708"/>
        <dbReference type="ChEBI" id="CHEBI:57844"/>
        <dbReference type="ChEBI" id="CHEBI:59789"/>
        <dbReference type="ChEBI" id="CHEBI:82833"/>
        <dbReference type="ChEBI" id="CHEBI:194443"/>
        <dbReference type="EC" id="2.4.99.17"/>
    </reaction>
</comment>
<dbReference type="Pfam" id="PF02547">
    <property type="entry name" value="Queuosine_synth"/>
    <property type="match status" value="1"/>
</dbReference>
<comment type="subunit">
    <text evidence="5">Monomer.</text>
</comment>
<evidence type="ECO:0000256" key="5">
    <source>
        <dbReference type="HAMAP-Rule" id="MF_00113"/>
    </source>
</evidence>
<dbReference type="RefSeq" id="WP_342854380.1">
    <property type="nucleotide sequence ID" value="NZ_JBBMRA010000007.1"/>
</dbReference>
<name>A0ABU9TS78_9GAMM</name>
<gene>
    <name evidence="5 6" type="primary">queA</name>
    <name evidence="6" type="ORF">WNY58_09265</name>
</gene>
<keyword evidence="4 5" id="KW-0671">Queuosine biosynthesis</keyword>
<dbReference type="InterPro" id="IPR003699">
    <property type="entry name" value="QueA"/>
</dbReference>
<dbReference type="Gene3D" id="3.40.1780.10">
    <property type="entry name" value="QueA-like"/>
    <property type="match status" value="1"/>
</dbReference>
<comment type="pathway">
    <text evidence="5">tRNA modification; tRNA-queuosine biosynthesis.</text>
</comment>
<dbReference type="NCBIfam" id="NF001140">
    <property type="entry name" value="PRK00147.1"/>
    <property type="match status" value="1"/>
</dbReference>
<accession>A0ABU9TS78</accession>
<dbReference type="Proteomes" id="UP001449225">
    <property type="component" value="Unassembled WGS sequence"/>
</dbReference>
<dbReference type="PANTHER" id="PTHR30307:SF0">
    <property type="entry name" value="S-ADENOSYLMETHIONINE:TRNA RIBOSYLTRANSFERASE-ISOMERASE"/>
    <property type="match status" value="1"/>
</dbReference>
<keyword evidence="1 5" id="KW-0963">Cytoplasm</keyword>
<comment type="subcellular location">
    <subcellularLocation>
        <location evidence="5">Cytoplasm</location>
    </subcellularLocation>
</comment>
<dbReference type="NCBIfam" id="TIGR00113">
    <property type="entry name" value="queA"/>
    <property type="match status" value="1"/>
</dbReference>
<evidence type="ECO:0000256" key="4">
    <source>
        <dbReference type="ARBA" id="ARBA00022785"/>
    </source>
</evidence>
<evidence type="ECO:0000313" key="6">
    <source>
        <dbReference type="EMBL" id="MEM5536578.1"/>
    </source>
</evidence>
<protein>
    <recommendedName>
        <fullName evidence="5">S-adenosylmethionine:tRNA ribosyltransferase-isomerase</fullName>
        <ecNumber evidence="5">2.4.99.17</ecNumber>
    </recommendedName>
    <alternativeName>
        <fullName evidence="5">Queuosine biosynthesis protein QueA</fullName>
    </alternativeName>
</protein>
<keyword evidence="7" id="KW-1185">Reference proteome</keyword>
<evidence type="ECO:0000313" key="7">
    <source>
        <dbReference type="Proteomes" id="UP001449225"/>
    </source>
</evidence>
<evidence type="ECO:0000256" key="2">
    <source>
        <dbReference type="ARBA" id="ARBA00022679"/>
    </source>
</evidence>
<evidence type="ECO:0000256" key="1">
    <source>
        <dbReference type="ARBA" id="ARBA00022490"/>
    </source>
</evidence>
<keyword evidence="2 5" id="KW-0808">Transferase</keyword>
<dbReference type="Gene3D" id="2.40.10.240">
    <property type="entry name" value="QueA-like"/>
    <property type="match status" value="1"/>
</dbReference>
<dbReference type="InterPro" id="IPR036100">
    <property type="entry name" value="QueA_sf"/>
</dbReference>
<reference evidence="6 7" key="1">
    <citation type="submission" date="2024-03" db="EMBL/GenBank/DDBJ databases">
        <title>Community enrichment and isolation of bacterial strains for fucoidan degradation.</title>
        <authorList>
            <person name="Sichert A."/>
        </authorList>
    </citation>
    <scope>NUCLEOTIDE SEQUENCE [LARGE SCALE GENOMIC DNA]</scope>
    <source>
        <strain evidence="6 7">AS76</strain>
    </source>
</reference>
<keyword evidence="6" id="KW-0328">Glycosyltransferase</keyword>
<proteinExistence type="inferred from homology"/>
<dbReference type="EC" id="2.4.99.17" evidence="5"/>
<dbReference type="GO" id="GO:0051075">
    <property type="term" value="F:S-adenosylmethionine:tRNA ribosyltransferase-isomerase activity"/>
    <property type="evidence" value="ECO:0007669"/>
    <property type="project" value="UniProtKB-EC"/>
</dbReference>
<dbReference type="SUPFAM" id="SSF111337">
    <property type="entry name" value="QueA-like"/>
    <property type="match status" value="1"/>
</dbReference>
<comment type="caution">
    <text evidence="6">The sequence shown here is derived from an EMBL/GenBank/DDBJ whole genome shotgun (WGS) entry which is preliminary data.</text>
</comment>
<dbReference type="InterPro" id="IPR042118">
    <property type="entry name" value="QueA_dom1"/>
</dbReference>
<sequence>MQVKDFYFELPEELIASFPLKERSASRLLSLNGESGELTHGVFRDVLQFIQPGDLMVFNDTRVIPARLFGQKASGGRVEVLIERVLDRQRALAHIRSSRSPKPGTRLTLDGGINAEMVARHDNLFELKFFIDGNIVDLLEEHGHMPLPPYMKREDQLSDRERYQTVYNKKPGAVAAPTAGLHFDDQLLADLDAKGVKRAFVTLHVGAGTFQPVKVDNIDEHVMHSEYIEVSPDVCELVRETRANGGRVIAVGTTSVRSLESASQGGEIEPFFGDSDIFIFPGYRFKSVDAMITNFHLSESTLLMLVSAFSGYEHIKAAYKEAVEQRYRFFSYGDAMYLTRKLDSQSELQG</sequence>
<dbReference type="PANTHER" id="PTHR30307">
    <property type="entry name" value="S-ADENOSYLMETHIONINE:TRNA RIBOSYLTRANSFERASE-ISOMERASE"/>
    <property type="match status" value="1"/>
</dbReference>
<dbReference type="InterPro" id="IPR042119">
    <property type="entry name" value="QueA_dom2"/>
</dbReference>
<dbReference type="EMBL" id="JBBMRA010000007">
    <property type="protein sequence ID" value="MEM5536578.1"/>
    <property type="molecule type" value="Genomic_DNA"/>
</dbReference>
<organism evidence="6 7">
    <name type="scientific">Neptuniibacter pectenicola</name>
    <dbReference type="NCBI Taxonomy" id="1806669"/>
    <lineage>
        <taxon>Bacteria</taxon>
        <taxon>Pseudomonadati</taxon>
        <taxon>Pseudomonadota</taxon>
        <taxon>Gammaproteobacteria</taxon>
        <taxon>Oceanospirillales</taxon>
        <taxon>Oceanospirillaceae</taxon>
        <taxon>Neptuniibacter</taxon>
    </lineage>
</organism>
<comment type="function">
    <text evidence="5">Transfers and isomerizes the ribose moiety from AdoMet to the 7-aminomethyl group of 7-deazaguanine (preQ1-tRNA) to give epoxyqueuosine (oQ-tRNA).</text>
</comment>
<dbReference type="HAMAP" id="MF_00113">
    <property type="entry name" value="QueA"/>
    <property type="match status" value="1"/>
</dbReference>
<evidence type="ECO:0000256" key="3">
    <source>
        <dbReference type="ARBA" id="ARBA00022691"/>
    </source>
</evidence>